<proteinExistence type="predicted"/>
<name>A0A2H5BLY2_9CAUD</name>
<evidence type="ECO:0008006" key="3">
    <source>
        <dbReference type="Google" id="ProtNLM"/>
    </source>
</evidence>
<reference evidence="2" key="1">
    <citation type="submission" date="2017-11" db="EMBL/GenBank/DDBJ databases">
        <authorList>
            <person name="Han C.G."/>
        </authorList>
    </citation>
    <scope>NUCLEOTIDE SEQUENCE [LARGE SCALE GENOMIC DNA]</scope>
</reference>
<dbReference type="Proteomes" id="UP000240214">
    <property type="component" value="Segment"/>
</dbReference>
<sequence>MAKVQNDEKGGSRVYFKETDPATRYPSVTTTVDMLPKKFLQRWHANMAAELALDSIEYLQRMVDRDREGAKKWVAGAAWRYTNDRGKIGSKAHDLFERMLRGQLIRRQHPDLEPYRANFREFMDQVKPVLVRAEDVAWSDTHRYAGSFDAWLRLRVILEDDGTWTLDPDNTSGEAVWVDVIADWKTSKSVWPSVALQMAAYAFADKIIDPDGNEEPMPEFDGAVVLHITPEGWTLHPVYAAEMRAAFGWFLHLRATLDWEREGSRKALGKPLAKSTAELTGTERRG</sequence>
<keyword evidence="2" id="KW-1185">Reference proteome</keyword>
<accession>A0A2H5BLY2</accession>
<evidence type="ECO:0000313" key="2">
    <source>
        <dbReference type="Proteomes" id="UP000240214"/>
    </source>
</evidence>
<dbReference type="EMBL" id="MG593803">
    <property type="protein sequence ID" value="AUG87294.1"/>
    <property type="molecule type" value="Genomic_DNA"/>
</dbReference>
<protein>
    <recommendedName>
        <fullName evidence="3">Exonuclease</fullName>
    </recommendedName>
</protein>
<gene>
    <name evidence="1" type="ORF">SEA_ROWA_30</name>
</gene>
<evidence type="ECO:0000313" key="1">
    <source>
        <dbReference type="EMBL" id="AUG87294.1"/>
    </source>
</evidence>
<organism evidence="1 2">
    <name type="scientific">Streptomyces phage Rowa</name>
    <dbReference type="NCBI Taxonomy" id="2059883"/>
    <lineage>
        <taxon>Viruses</taxon>
        <taxon>Duplodnaviria</taxon>
        <taxon>Heunggongvirae</taxon>
        <taxon>Uroviricota</taxon>
        <taxon>Caudoviricetes</taxon>
        <taxon>Rowavirus</taxon>
        <taxon>Rowavirus rowa</taxon>
    </lineage>
</organism>